<proteinExistence type="inferred from homology"/>
<keyword evidence="4 8" id="KW-0732">Signal</keyword>
<comment type="function">
    <text evidence="8">Transfers a fatty acid residue from the sn-1 position of a phospholipid to the N-linked hydroxyfatty acid chain on the proximal unit of lipid A or its precursors.</text>
</comment>
<sequence length="203" mass="23098" precursor="true">MIGFVNGSGINNVVSLKRFFLFLVVISGQLVCSSFAQASLTATVKDGYNTLTDNIAQTWNSPEHYDLYVPAITWHARFAYDEEKIEKYNERPWGAGFGASRWDEKGNWHGLYLMAFKDSFNKWEPIGGYGWESTWRPLTDQNFHVGLGYTVGVTARDNWNYIPIPVVLPLASVGYGPATFQMTYIPGTYNNGNVFFAWLRFQF</sequence>
<feature type="site" description="Role in the phospholipid gating" evidence="8">
    <location>
        <position position="189"/>
    </location>
</feature>
<evidence type="ECO:0000313" key="10">
    <source>
        <dbReference type="EMBL" id="SQA59731.1"/>
    </source>
</evidence>
<feature type="chain" id="PRO_5044031392" description="Lipid A acyltransferase PagP" evidence="8">
    <location>
        <begin position="39"/>
        <end position="203"/>
    </location>
</feature>
<comment type="catalytic activity">
    <reaction evidence="8">
        <text>a lipid IIA + a 1,2-diacyl-sn-glycero-3-phosphocholine = a lipid IIB + a 2-acyl-sn-glycero-3-phosphocholine</text>
        <dbReference type="Rhea" id="RHEA:74283"/>
        <dbReference type="ChEBI" id="CHEBI:57643"/>
        <dbReference type="ChEBI" id="CHEBI:57875"/>
        <dbReference type="ChEBI" id="CHEBI:193144"/>
        <dbReference type="ChEBI" id="CHEBI:193145"/>
        <dbReference type="EC" id="2.3.1.251"/>
    </reaction>
</comment>
<feature type="signal peptide" evidence="8">
    <location>
        <begin position="1"/>
        <end position="38"/>
    </location>
</feature>
<gene>
    <name evidence="8 10" type="primary">pagP</name>
    <name evidence="9" type="ORF">C7387_2195</name>
    <name evidence="10" type="ORF">NCTC11967_00081</name>
</gene>
<comment type="subcellular location">
    <subcellularLocation>
        <location evidence="1 8">Cell outer membrane</location>
    </subcellularLocation>
</comment>
<evidence type="ECO:0000313" key="11">
    <source>
        <dbReference type="Proteomes" id="UP000251313"/>
    </source>
</evidence>
<protein>
    <recommendedName>
        <fullName evidence="8">Lipid A acyltransferase PagP</fullName>
        <ecNumber evidence="8">2.3.1.251</ecNumber>
    </recommendedName>
    <alternativeName>
        <fullName evidence="8">Lipid A acylation protein</fullName>
    </alternativeName>
</protein>
<dbReference type="GO" id="GO:0009279">
    <property type="term" value="C:cell outer membrane"/>
    <property type="evidence" value="ECO:0007669"/>
    <property type="project" value="UniProtKB-SubCell"/>
</dbReference>
<dbReference type="SUPFAM" id="SSF56925">
    <property type="entry name" value="OMPA-like"/>
    <property type="match status" value="1"/>
</dbReference>
<evidence type="ECO:0000256" key="6">
    <source>
        <dbReference type="ARBA" id="ARBA00023237"/>
    </source>
</evidence>
<dbReference type="Proteomes" id="UP000251313">
    <property type="component" value="Unassembled WGS sequence"/>
</dbReference>
<comment type="catalytic activity">
    <reaction evidence="8">
        <text>a lipid IVA + a 1,2-diacyl-sn-glycero-3-phosphocholine = a lipid IVB + a 2-acyl-sn-glycero-3-phosphocholine</text>
        <dbReference type="Rhea" id="RHEA:74279"/>
        <dbReference type="ChEBI" id="CHEBI:57643"/>
        <dbReference type="ChEBI" id="CHEBI:57875"/>
        <dbReference type="ChEBI" id="CHEBI:176425"/>
        <dbReference type="ChEBI" id="CHEBI:193143"/>
        <dbReference type="EC" id="2.3.1.251"/>
    </reaction>
</comment>
<feature type="site" description="Role in lipopolysaccharide recognition" evidence="8">
    <location>
        <position position="84"/>
    </location>
</feature>
<keyword evidence="5 8" id="KW-0472">Membrane</keyword>
<keyword evidence="12" id="KW-1185">Reference proteome</keyword>
<dbReference type="EMBL" id="RBIZ01000003">
    <property type="protein sequence ID" value="RKR65451.1"/>
    <property type="molecule type" value="Genomic_DNA"/>
</dbReference>
<keyword evidence="7 8" id="KW-0012">Acyltransferase</keyword>
<dbReference type="InterPro" id="IPR011250">
    <property type="entry name" value="OMP/PagP_B-barrel"/>
</dbReference>
<evidence type="ECO:0000256" key="1">
    <source>
        <dbReference type="ARBA" id="ARBA00004442"/>
    </source>
</evidence>
<comment type="caution">
    <text evidence="10">The sequence shown here is derived from an EMBL/GenBank/DDBJ whole genome shotgun (WGS) entry which is preliminary data.</text>
</comment>
<dbReference type="InterPro" id="IPR009746">
    <property type="entry name" value="LipidA_acyl_PagP"/>
</dbReference>
<dbReference type="Gene3D" id="2.40.160.20">
    <property type="match status" value="1"/>
</dbReference>
<dbReference type="NCBIfam" id="NF008271">
    <property type="entry name" value="PRK11045.1"/>
    <property type="match status" value="1"/>
</dbReference>
<dbReference type="EMBL" id="UAVL01000001">
    <property type="protein sequence ID" value="SQA59731.1"/>
    <property type="molecule type" value="Genomic_DNA"/>
</dbReference>
<dbReference type="HAMAP" id="MF_00837">
    <property type="entry name" value="PagP_transferase"/>
    <property type="match status" value="1"/>
</dbReference>
<dbReference type="AlphaFoldDB" id="A0AB38FQJ9"/>
<dbReference type="GO" id="GO:0009245">
    <property type="term" value="P:lipid A biosynthetic process"/>
    <property type="evidence" value="ECO:0007669"/>
    <property type="project" value="UniProtKB-UniRule"/>
</dbReference>
<evidence type="ECO:0000256" key="2">
    <source>
        <dbReference type="ARBA" id="ARBA00006368"/>
    </source>
</evidence>
<evidence type="ECO:0000256" key="4">
    <source>
        <dbReference type="ARBA" id="ARBA00022729"/>
    </source>
</evidence>
<feature type="active site" evidence="8">
    <location>
        <position position="75"/>
    </location>
</feature>
<organism evidence="10 11">
    <name type="scientific">Yokenella regensburgei</name>
    <dbReference type="NCBI Taxonomy" id="158877"/>
    <lineage>
        <taxon>Bacteria</taxon>
        <taxon>Pseudomonadati</taxon>
        <taxon>Pseudomonadota</taxon>
        <taxon>Gammaproteobacteria</taxon>
        <taxon>Enterobacterales</taxon>
        <taxon>Enterobacteriaceae</taxon>
        <taxon>Yokenella</taxon>
    </lineage>
</organism>
<dbReference type="Proteomes" id="UP000267341">
    <property type="component" value="Unassembled WGS sequence"/>
</dbReference>
<keyword evidence="3 8" id="KW-0808">Transferase</keyword>
<evidence type="ECO:0000256" key="7">
    <source>
        <dbReference type="ARBA" id="ARBA00023315"/>
    </source>
</evidence>
<dbReference type="GO" id="GO:0016409">
    <property type="term" value="F:palmitoyltransferase activity"/>
    <property type="evidence" value="ECO:0007669"/>
    <property type="project" value="UniProtKB-ARBA"/>
</dbReference>
<feature type="active site" evidence="8">
    <location>
        <position position="119"/>
    </location>
</feature>
<accession>A0AB38FQJ9</accession>
<feature type="active site" evidence="8">
    <location>
        <position position="118"/>
    </location>
</feature>
<reference evidence="9 12" key="2">
    <citation type="submission" date="2018-10" db="EMBL/GenBank/DDBJ databases">
        <title>Genomic Encyclopedia of Type Strains, Phase IV (KMG-IV): sequencing the most valuable type-strain genomes for metagenomic binning, comparative biology and taxonomic classification.</title>
        <authorList>
            <person name="Goeker M."/>
        </authorList>
    </citation>
    <scope>NUCLEOTIDE SEQUENCE [LARGE SCALE GENOMIC DNA]</scope>
    <source>
        <strain evidence="9 12">DSM 5079</strain>
    </source>
</reference>
<dbReference type="FunFam" id="2.40.160.20:FF:000002">
    <property type="entry name" value="Lipid A palmitoyltransferase PagP"/>
    <property type="match status" value="1"/>
</dbReference>
<comment type="catalytic activity">
    <reaction evidence="8">
        <text>a lipid A + a 1,2-diacyl-sn-glycero-3-phosphocholine = a hepta-acyl lipid A + a 2-acyl-sn-glycero-3-phosphocholine</text>
        <dbReference type="Rhea" id="RHEA:74275"/>
        <dbReference type="ChEBI" id="CHEBI:57643"/>
        <dbReference type="ChEBI" id="CHEBI:57875"/>
        <dbReference type="ChEBI" id="CHEBI:193141"/>
        <dbReference type="ChEBI" id="CHEBI:193142"/>
        <dbReference type="EC" id="2.3.1.251"/>
    </reaction>
</comment>
<dbReference type="EC" id="2.3.1.251" evidence="8"/>
<evidence type="ECO:0000313" key="12">
    <source>
        <dbReference type="Proteomes" id="UP000267341"/>
    </source>
</evidence>
<reference evidence="10 11" key="1">
    <citation type="submission" date="2018-06" db="EMBL/GenBank/DDBJ databases">
        <authorList>
            <consortium name="Pathogen Informatics"/>
            <person name="Doyle S."/>
        </authorList>
    </citation>
    <scope>NUCLEOTIDE SEQUENCE [LARGE SCALE GENOMIC DNA]</scope>
    <source>
        <strain evidence="10 11">NCTC11967</strain>
    </source>
</reference>
<dbReference type="Pfam" id="PF07017">
    <property type="entry name" value="PagP"/>
    <property type="match status" value="1"/>
</dbReference>
<evidence type="ECO:0000256" key="8">
    <source>
        <dbReference type="HAMAP-Rule" id="MF_00837"/>
    </source>
</evidence>
<comment type="similarity">
    <text evidence="2 8">Belongs to the lipid A palmitoyltransferase family.</text>
</comment>
<evidence type="ECO:0000256" key="3">
    <source>
        <dbReference type="ARBA" id="ARBA00022679"/>
    </source>
</evidence>
<evidence type="ECO:0000256" key="5">
    <source>
        <dbReference type="ARBA" id="ARBA00023136"/>
    </source>
</evidence>
<evidence type="ECO:0000313" key="9">
    <source>
        <dbReference type="EMBL" id="RKR65451.1"/>
    </source>
</evidence>
<comment type="subunit">
    <text evidence="8">Homodimer.</text>
</comment>
<name>A0AB38FQJ9_9ENTR</name>
<keyword evidence="6 8" id="KW-0998">Cell outer membrane</keyword>